<dbReference type="GO" id="GO:0004622">
    <property type="term" value="F:phosphatidylcholine lysophospholipase activity"/>
    <property type="evidence" value="ECO:0007669"/>
    <property type="project" value="TreeGrafter"/>
</dbReference>
<reference evidence="2 3" key="1">
    <citation type="submission" date="2018-05" db="EMBL/GenBank/DDBJ databases">
        <title>Complete genome sequence of Flagellimonas aquimarina ECD12 isolated from seaweed Ecklonia cava.</title>
        <authorList>
            <person name="Choi S."/>
            <person name="Seong C."/>
        </authorList>
    </citation>
    <scope>NUCLEOTIDE SEQUENCE [LARGE SCALE GENOMIC DNA]</scope>
    <source>
        <strain evidence="2 3">ECD12</strain>
    </source>
</reference>
<dbReference type="OrthoDB" id="9786188at2"/>
<evidence type="ECO:0000259" key="1">
    <source>
        <dbReference type="Pfam" id="PF13472"/>
    </source>
</evidence>
<dbReference type="Pfam" id="PF13472">
    <property type="entry name" value="Lipase_GDSL_2"/>
    <property type="match status" value="1"/>
</dbReference>
<comment type="caution">
    <text evidence="2">The sequence shown here is derived from an EMBL/GenBank/DDBJ whole genome shotgun (WGS) entry which is preliminary data.</text>
</comment>
<dbReference type="InterPro" id="IPR008265">
    <property type="entry name" value="Lipase_GDSL_AS"/>
</dbReference>
<dbReference type="GO" id="GO:0006629">
    <property type="term" value="P:lipid metabolic process"/>
    <property type="evidence" value="ECO:0007669"/>
    <property type="project" value="InterPro"/>
</dbReference>
<dbReference type="EMBL" id="QGEG01000001">
    <property type="protein sequence ID" value="PWL39324.1"/>
    <property type="molecule type" value="Genomic_DNA"/>
</dbReference>
<dbReference type="CDD" id="cd01822">
    <property type="entry name" value="Lysophospholipase_L1_like"/>
    <property type="match status" value="1"/>
</dbReference>
<feature type="domain" description="SGNH hydrolase-type esterase" evidence="1">
    <location>
        <begin position="51"/>
        <end position="214"/>
    </location>
</feature>
<protein>
    <submittedName>
        <fullName evidence="2">Arylesterase</fullName>
    </submittedName>
</protein>
<gene>
    <name evidence="2" type="ORF">DKG77_00340</name>
</gene>
<dbReference type="AlphaFoldDB" id="A0A316KZQ0"/>
<sequence>MQDLLKFRYFFLVLCLISCRDDPKKALDVPEGNGSKENIVVEETSEKVILFFGDSLTAGYGLELEEAFPALIQDRLDSLGLNYTVINSGLSGETTSGGRNRLNWVLNQKVDVFVLELGANDGLRGIPISETHKNLQAMIDLVRKKNVDTQIVLAGMQIPPNMGPEYTTEFRKIFPKLAEENQIALIPFLLEGVAGIPELNLEDGIHPTPEGHQIVRNNVWAVLQQVLQ</sequence>
<dbReference type="Proteomes" id="UP000245762">
    <property type="component" value="Unassembled WGS sequence"/>
</dbReference>
<keyword evidence="3" id="KW-1185">Reference proteome</keyword>
<dbReference type="RefSeq" id="WP_109659106.1">
    <property type="nucleotide sequence ID" value="NZ_QGEG01000001.1"/>
</dbReference>
<dbReference type="InterPro" id="IPR036514">
    <property type="entry name" value="SGNH_hydro_sf"/>
</dbReference>
<evidence type="ECO:0000313" key="3">
    <source>
        <dbReference type="Proteomes" id="UP000245762"/>
    </source>
</evidence>
<dbReference type="Gene3D" id="3.40.50.1110">
    <property type="entry name" value="SGNH hydrolase"/>
    <property type="match status" value="1"/>
</dbReference>
<dbReference type="PANTHER" id="PTHR30383">
    <property type="entry name" value="THIOESTERASE 1/PROTEASE 1/LYSOPHOSPHOLIPASE L1"/>
    <property type="match status" value="1"/>
</dbReference>
<dbReference type="PANTHER" id="PTHR30383:SF5">
    <property type="entry name" value="SGNH HYDROLASE-TYPE ESTERASE DOMAIN-CONTAINING PROTEIN"/>
    <property type="match status" value="1"/>
</dbReference>
<accession>A0A316KZQ0</accession>
<dbReference type="PROSITE" id="PS01098">
    <property type="entry name" value="LIPASE_GDSL_SER"/>
    <property type="match status" value="1"/>
</dbReference>
<organism evidence="2 3">
    <name type="scientific">Flagellimonas aquimarina</name>
    <dbReference type="NCBI Taxonomy" id="2201895"/>
    <lineage>
        <taxon>Bacteria</taxon>
        <taxon>Pseudomonadati</taxon>
        <taxon>Bacteroidota</taxon>
        <taxon>Flavobacteriia</taxon>
        <taxon>Flavobacteriales</taxon>
        <taxon>Flavobacteriaceae</taxon>
        <taxon>Flagellimonas</taxon>
    </lineage>
</organism>
<dbReference type="InterPro" id="IPR013830">
    <property type="entry name" value="SGNH_hydro"/>
</dbReference>
<proteinExistence type="predicted"/>
<name>A0A316KZQ0_9FLAO</name>
<dbReference type="SUPFAM" id="SSF52266">
    <property type="entry name" value="SGNH hydrolase"/>
    <property type="match status" value="1"/>
</dbReference>
<dbReference type="InterPro" id="IPR051532">
    <property type="entry name" value="Ester_Hydrolysis_Enzymes"/>
</dbReference>
<evidence type="ECO:0000313" key="2">
    <source>
        <dbReference type="EMBL" id="PWL39324.1"/>
    </source>
</evidence>